<feature type="transmembrane region" description="Helical" evidence="14">
    <location>
        <begin position="593"/>
        <end position="616"/>
    </location>
</feature>
<feature type="active site" description="Glycyl thioester intermediate" evidence="11">
    <location>
        <position position="384"/>
    </location>
</feature>
<dbReference type="InterPro" id="IPR023318">
    <property type="entry name" value="Ub_act_enz_dom_a_sf"/>
</dbReference>
<dbReference type="PANTHER" id="PTHR10953:SF5">
    <property type="entry name" value="SUMO-ACTIVATING ENZYME SUBUNIT 2"/>
    <property type="match status" value="1"/>
</dbReference>
<evidence type="ECO:0000256" key="6">
    <source>
        <dbReference type="ARBA" id="ARBA00022741"/>
    </source>
</evidence>
<feature type="compositionally biased region" description="Basic and acidic residues" evidence="13">
    <location>
        <begin position="178"/>
        <end position="191"/>
    </location>
</feature>
<comment type="pathway">
    <text evidence="2">Protein modification; protein sumoylation.</text>
</comment>
<dbReference type="GO" id="GO:0016925">
    <property type="term" value="P:protein sumoylation"/>
    <property type="evidence" value="ECO:0007669"/>
    <property type="project" value="TreeGrafter"/>
</dbReference>
<evidence type="ECO:0000259" key="15">
    <source>
        <dbReference type="PROSITE" id="PS51151"/>
    </source>
</evidence>
<dbReference type="SMART" id="SM01407">
    <property type="entry name" value="NAC"/>
    <property type="match status" value="1"/>
</dbReference>
<dbReference type="InterPro" id="IPR038187">
    <property type="entry name" value="NAC_A/B_dom_sf"/>
</dbReference>
<evidence type="ECO:0000256" key="10">
    <source>
        <dbReference type="ARBA" id="ARBA00023242"/>
    </source>
</evidence>
<evidence type="ECO:0000256" key="4">
    <source>
        <dbReference type="ARBA" id="ARBA00022679"/>
    </source>
</evidence>
<dbReference type="OrthoDB" id="10255449at2759"/>
<dbReference type="InterPro" id="IPR042449">
    <property type="entry name" value="Ub-E1_IAD_1"/>
</dbReference>
<dbReference type="Gene3D" id="1.10.8.10">
    <property type="entry name" value="DNA helicase RuvA subunit, C-terminal domain"/>
    <property type="match status" value="1"/>
</dbReference>
<keyword evidence="8" id="KW-0862">Zinc</keyword>
<dbReference type="GO" id="GO:0031510">
    <property type="term" value="C:SUMO activating enzyme complex"/>
    <property type="evidence" value="ECO:0007669"/>
    <property type="project" value="TreeGrafter"/>
</dbReference>
<dbReference type="CDD" id="cd01489">
    <property type="entry name" value="Uba2_SUMO"/>
    <property type="match status" value="1"/>
</dbReference>
<dbReference type="Pfam" id="PF19026">
    <property type="entry name" value="UBA_HYPK"/>
    <property type="match status" value="1"/>
</dbReference>
<name>A0A9P6UAA8_9FUNG</name>
<keyword evidence="14" id="KW-0472">Membrane</keyword>
<evidence type="ECO:0000256" key="3">
    <source>
        <dbReference type="ARBA" id="ARBA00005673"/>
    </source>
</evidence>
<feature type="compositionally biased region" description="Acidic residues" evidence="13">
    <location>
        <begin position="127"/>
        <end position="139"/>
    </location>
</feature>
<dbReference type="Gene3D" id="1.10.10.520">
    <property type="entry name" value="Ubiquitin activating enzymes (Uba3). Chain: B, domain 2"/>
    <property type="match status" value="1"/>
</dbReference>
<dbReference type="CDD" id="cd14358">
    <property type="entry name" value="UBA_NAC_euk"/>
    <property type="match status" value="1"/>
</dbReference>
<keyword evidence="4" id="KW-0808">Transferase</keyword>
<feature type="region of interest" description="Disordered" evidence="13">
    <location>
        <begin position="178"/>
        <end position="209"/>
    </location>
</feature>
<dbReference type="GO" id="GO:0019948">
    <property type="term" value="F:SUMO activating enzyme activity"/>
    <property type="evidence" value="ECO:0007669"/>
    <property type="project" value="TreeGrafter"/>
</dbReference>
<dbReference type="PROSITE" id="PS00865">
    <property type="entry name" value="UBIQUITIN_ACTIVAT_2"/>
    <property type="match status" value="1"/>
</dbReference>
<dbReference type="InterPro" id="IPR019572">
    <property type="entry name" value="UBA_E1_SCCH"/>
</dbReference>
<dbReference type="AlphaFoldDB" id="A0A9P6UAA8"/>
<evidence type="ECO:0000313" key="17">
    <source>
        <dbReference type="Proteomes" id="UP000726737"/>
    </source>
</evidence>
<dbReference type="PROSITE" id="PS51151">
    <property type="entry name" value="NAC_AB"/>
    <property type="match status" value="1"/>
</dbReference>
<keyword evidence="12" id="KW-0805">Transcription regulation</keyword>
<dbReference type="Pfam" id="PF00899">
    <property type="entry name" value="ThiF"/>
    <property type="match status" value="1"/>
</dbReference>
<dbReference type="GO" id="GO:0016740">
    <property type="term" value="F:transferase activity"/>
    <property type="evidence" value="ECO:0007669"/>
    <property type="project" value="UniProtKB-KW"/>
</dbReference>
<keyword evidence="5" id="KW-0479">Metal-binding</keyword>
<feature type="compositionally biased region" description="Basic and acidic residues" evidence="13">
    <location>
        <begin position="1"/>
        <end position="22"/>
    </location>
</feature>
<dbReference type="FunFam" id="3.50.50.80:FF:000002">
    <property type="entry name" value="SUMO-activating enzyme subunit 2"/>
    <property type="match status" value="1"/>
</dbReference>
<evidence type="ECO:0000256" key="2">
    <source>
        <dbReference type="ARBA" id="ARBA00004718"/>
    </source>
</evidence>
<evidence type="ECO:0000256" key="11">
    <source>
        <dbReference type="PROSITE-ProRule" id="PRU10132"/>
    </source>
</evidence>
<organism evidence="16 17">
    <name type="scientific">Mortierella polycephala</name>
    <dbReference type="NCBI Taxonomy" id="41804"/>
    <lineage>
        <taxon>Eukaryota</taxon>
        <taxon>Fungi</taxon>
        <taxon>Fungi incertae sedis</taxon>
        <taxon>Mucoromycota</taxon>
        <taxon>Mortierellomycotina</taxon>
        <taxon>Mortierellomycetes</taxon>
        <taxon>Mortierellales</taxon>
        <taxon>Mortierellaceae</taxon>
        <taxon>Mortierella</taxon>
    </lineage>
</organism>
<dbReference type="InterPro" id="IPR002715">
    <property type="entry name" value="Nas_poly-pep-assoc_cplx_dom"/>
</dbReference>
<feature type="compositionally biased region" description="Basic and acidic residues" evidence="13">
    <location>
        <begin position="804"/>
        <end position="814"/>
    </location>
</feature>
<reference evidence="16" key="1">
    <citation type="journal article" date="2020" name="Fungal Divers.">
        <title>Resolving the Mortierellaceae phylogeny through synthesis of multi-gene phylogenetics and phylogenomics.</title>
        <authorList>
            <person name="Vandepol N."/>
            <person name="Liber J."/>
            <person name="Desiro A."/>
            <person name="Na H."/>
            <person name="Kennedy M."/>
            <person name="Barry K."/>
            <person name="Grigoriev I.V."/>
            <person name="Miller A.N."/>
            <person name="O'Donnell K."/>
            <person name="Stajich J.E."/>
            <person name="Bonito G."/>
        </authorList>
    </citation>
    <scope>NUCLEOTIDE SEQUENCE</scope>
    <source>
        <strain evidence="16">KOD948</strain>
    </source>
</reference>
<evidence type="ECO:0000256" key="5">
    <source>
        <dbReference type="ARBA" id="ARBA00022723"/>
    </source>
</evidence>
<dbReference type="Pfam" id="PF10585">
    <property type="entry name" value="UBA_E1_SCCH"/>
    <property type="match status" value="1"/>
</dbReference>
<evidence type="ECO:0000313" key="16">
    <source>
        <dbReference type="EMBL" id="KAG0266473.1"/>
    </source>
</evidence>
<comment type="subcellular location">
    <subcellularLocation>
        <location evidence="1">Nucleus</location>
    </subcellularLocation>
</comment>
<dbReference type="InterPro" id="IPR044034">
    <property type="entry name" value="NAC-like_UBA"/>
</dbReference>
<feature type="compositionally biased region" description="Polar residues" evidence="13">
    <location>
        <begin position="23"/>
        <end position="36"/>
    </location>
</feature>
<keyword evidence="10" id="KW-0539">Nucleus</keyword>
<dbReference type="GO" id="GO:0046872">
    <property type="term" value="F:metal ion binding"/>
    <property type="evidence" value="ECO:0007669"/>
    <property type="project" value="UniProtKB-KW"/>
</dbReference>
<dbReference type="Proteomes" id="UP000726737">
    <property type="component" value="Unassembled WGS sequence"/>
</dbReference>
<dbReference type="SUPFAM" id="SSF69572">
    <property type="entry name" value="Activating enzymes of the ubiquitin-like proteins"/>
    <property type="match status" value="1"/>
</dbReference>
<comment type="caution">
    <text evidence="16">The sequence shown here is derived from an EMBL/GenBank/DDBJ whole genome shotgun (WGS) entry which is preliminary data.</text>
</comment>
<dbReference type="Pfam" id="PF01849">
    <property type="entry name" value="NAC"/>
    <property type="match status" value="1"/>
</dbReference>
<dbReference type="InterPro" id="IPR045886">
    <property type="entry name" value="ThiF/MoeB/HesA"/>
</dbReference>
<dbReference type="Gene3D" id="3.50.50.80">
    <property type="entry name" value="Ubiquitin-activating enzyme E1, inactive adenylation domain, subdomain 1"/>
    <property type="match status" value="1"/>
</dbReference>
<gene>
    <name evidence="16" type="primary">UBA2</name>
    <name evidence="16" type="ORF">BG011_002264</name>
</gene>
<protein>
    <recommendedName>
        <fullName evidence="12">Nascent polypeptide-associated complex subunit beta</fullName>
    </recommendedName>
</protein>
<dbReference type="Gene3D" id="3.10.290.20">
    <property type="entry name" value="Ubiquitin-like 2 activating enzyme e1b. Chain: B, domain 3"/>
    <property type="match status" value="1"/>
</dbReference>
<dbReference type="PANTHER" id="PTHR10953">
    <property type="entry name" value="UBIQUITIN-ACTIVATING ENZYME E1"/>
    <property type="match status" value="1"/>
</dbReference>
<dbReference type="InterPro" id="IPR033127">
    <property type="entry name" value="UBQ-activ_enz_E1_Cys_AS"/>
</dbReference>
<dbReference type="Gene3D" id="2.20.70.30">
    <property type="entry name" value="Nascent polypeptide-associated complex domain"/>
    <property type="match status" value="1"/>
</dbReference>
<feature type="region of interest" description="Disordered" evidence="13">
    <location>
        <begin position="113"/>
        <end position="140"/>
    </location>
</feature>
<evidence type="ECO:0000256" key="14">
    <source>
        <dbReference type="SAM" id="Phobius"/>
    </source>
</evidence>
<dbReference type="GO" id="GO:0005737">
    <property type="term" value="C:cytoplasm"/>
    <property type="evidence" value="ECO:0007669"/>
    <property type="project" value="TreeGrafter"/>
</dbReference>
<proteinExistence type="inferred from homology"/>
<keyword evidence="14" id="KW-0812">Transmembrane</keyword>
<evidence type="ECO:0000256" key="7">
    <source>
        <dbReference type="ARBA" id="ARBA00022786"/>
    </source>
</evidence>
<evidence type="ECO:0000256" key="8">
    <source>
        <dbReference type="ARBA" id="ARBA00022833"/>
    </source>
</evidence>
<dbReference type="InterPro" id="IPR000594">
    <property type="entry name" value="ThiF_NAD_FAD-bd"/>
</dbReference>
<dbReference type="InterPro" id="IPR035985">
    <property type="entry name" value="Ubiquitin-activating_enz"/>
</dbReference>
<dbReference type="EMBL" id="JAAAJA010000017">
    <property type="protein sequence ID" value="KAG0266473.1"/>
    <property type="molecule type" value="Genomic_DNA"/>
</dbReference>
<feature type="region of interest" description="Disordered" evidence="13">
    <location>
        <begin position="788"/>
        <end position="834"/>
    </location>
</feature>
<keyword evidence="6" id="KW-0547">Nucleotide-binding</keyword>
<comment type="similarity">
    <text evidence="12">Belongs to the NAC-beta family.</text>
</comment>
<feature type="domain" description="NAC-A/B" evidence="15">
    <location>
        <begin position="37"/>
        <end position="102"/>
    </location>
</feature>
<dbReference type="FunFam" id="1.10.10.520:FF:000011">
    <property type="entry name" value="Ubiquitin-activating enzyme E1-like"/>
    <property type="match status" value="1"/>
</dbReference>
<feature type="compositionally biased region" description="Polar residues" evidence="13">
    <location>
        <begin position="194"/>
        <end position="207"/>
    </location>
</feature>
<keyword evidence="7" id="KW-0833">Ubl conjugation pathway</keyword>
<keyword evidence="12" id="KW-0804">Transcription</keyword>
<evidence type="ECO:0000256" key="13">
    <source>
        <dbReference type="SAM" id="MobiDB-lite"/>
    </source>
</evidence>
<dbReference type="CDD" id="cd22054">
    <property type="entry name" value="NAC_NACA"/>
    <property type="match status" value="1"/>
</dbReference>
<feature type="region of interest" description="Disordered" evidence="13">
    <location>
        <begin position="1"/>
        <end position="45"/>
    </location>
</feature>
<evidence type="ECO:0000256" key="9">
    <source>
        <dbReference type="ARBA" id="ARBA00022840"/>
    </source>
</evidence>
<keyword evidence="17" id="KW-1185">Reference proteome</keyword>
<comment type="subunit">
    <text evidence="12">Part of the nascent polypeptide-associated complex (NAC).</text>
</comment>
<keyword evidence="14" id="KW-1133">Transmembrane helix</keyword>
<feature type="compositionally biased region" description="Low complexity" evidence="13">
    <location>
        <begin position="114"/>
        <end position="126"/>
    </location>
</feature>
<comment type="similarity">
    <text evidence="3">Belongs to the ubiquitin-activating E1 family.</text>
</comment>
<dbReference type="FunFam" id="3.40.50.720:FF:000618">
    <property type="entry name" value="SUMO-activating enzyme subunit 2"/>
    <property type="match status" value="1"/>
</dbReference>
<accession>A0A9P6UAA8</accession>
<evidence type="ECO:0000256" key="12">
    <source>
        <dbReference type="RuleBase" id="RU361272"/>
    </source>
</evidence>
<dbReference type="GO" id="GO:0005524">
    <property type="term" value="F:ATP binding"/>
    <property type="evidence" value="ECO:0007669"/>
    <property type="project" value="UniProtKB-KW"/>
</dbReference>
<sequence length="857" mass="94392">MDSNRADIENKTATLEEIHSGSESDSEQQAPSARTQSRGEVKARKALSKLGLQKVKGVNRVTIRRSGQPILAIAQPDVFKSLISDTYIVFGEGQTEDLNALQSQLTAAQDVLNDAGESSEAGAAAAADDDEEEEVDEEGVSAGDIDLVIAQANCSRAKAVKALKANNNDIVNAIMHHETPKNPTRQERTEAGHTGQTGKEQQTNTPNMPRETHLEATIGKSLVSTIAGARVLMVGAGGIGCELLKNLVMSGFRNIEVIDLDTIDLSNLNRQFLFQKQHIKKSKAHIAKASALAFNPNVNIISRHQNIKEHEFSVDWFKGFNLVMNALDNLDARRHVNKMCLAANVPLVESGTAGYLGQVTVIQKDKTECFDCQPKETPKTFPVCTIRSTPSTPIHCIVWAKSYLFGLLFGNAEDDDDEVLSRESGADEETAKELEALAKESQALKAILASTGTEGFAQRVFDKVFYTDIQRLRSMEDMWKTRKAPTPLKYDEIVDKPHGLPEAMDATDLGTSTLKDQRAWTLQETVQVFCDSLEKLTARLKMMRETDSEASVQFDKDDAETLDFVTATANLRARVYGIEEKTRFQVKAMAGNIIPAIATTNAIIAGMMVMLAFKILNKRLADCKTSYVVYGRHRPQLIVSEPLAKPNPRCYICRNSYIGLKIDTERSTVQDLINLLEDHSLIDVEIQENGRVIHDPDFDDNVGKTLASLQLTDGKFVDIVDEDDRKVIVCLKHEDESGLGEKKYGIEGDIDQALEQQTLMRQQLKEAEAAAAAHEHQDDTDVIMADENKKRKHGEISNTIEPDVPLKKSTREGVAHPPAESSTSHVDVRDGTSKAQAVDVDEVVIVDGESFDVVTLD</sequence>
<evidence type="ECO:0000256" key="1">
    <source>
        <dbReference type="ARBA" id="ARBA00004123"/>
    </source>
</evidence>
<keyword evidence="9" id="KW-0067">ATP-binding</keyword>